<gene>
    <name evidence="1" type="ORF">OEV98_14040</name>
</gene>
<dbReference type="SUPFAM" id="SSF54001">
    <property type="entry name" value="Cysteine proteinases"/>
    <property type="match status" value="1"/>
</dbReference>
<reference evidence="1" key="1">
    <citation type="submission" date="2022-10" db="EMBL/GenBank/DDBJ databases">
        <title>Description of Fervidibacillus gen. nov. in the family Fervidibacillaceae fam. nov. with two species, Fervidibacillus albus sp. nov., and Fervidibacillus halotolerans sp. nov., isolated from tidal flat sediments.</title>
        <authorList>
            <person name="Kwon K.K."/>
            <person name="Yang S.-H."/>
        </authorList>
    </citation>
    <scope>NUCLEOTIDE SEQUENCE</scope>
    <source>
        <strain evidence="1">JCM 19140</strain>
    </source>
</reference>
<dbReference type="AlphaFoldDB" id="A0AAE3IU39"/>
<dbReference type="InterPro" id="IPR038765">
    <property type="entry name" value="Papain-like_cys_pep_sf"/>
</dbReference>
<accession>A0AAE3IU39</accession>
<dbReference type="Proteomes" id="UP001209318">
    <property type="component" value="Unassembled WGS sequence"/>
</dbReference>
<evidence type="ECO:0000313" key="1">
    <source>
        <dbReference type="EMBL" id="MCU9614660.1"/>
    </source>
</evidence>
<organism evidence="1 2">
    <name type="scientific">Perspicuibacillus lycopersici</name>
    <dbReference type="NCBI Taxonomy" id="1325689"/>
    <lineage>
        <taxon>Bacteria</taxon>
        <taxon>Bacillati</taxon>
        <taxon>Bacillota</taxon>
        <taxon>Bacilli</taxon>
        <taxon>Bacillales</taxon>
        <taxon>Bacillaceae</taxon>
        <taxon>Perspicuibacillus</taxon>
    </lineage>
</organism>
<proteinExistence type="predicted"/>
<dbReference type="RefSeq" id="WP_263073985.1">
    <property type="nucleotide sequence ID" value="NZ_JAOUSF010000005.1"/>
</dbReference>
<dbReference type="EMBL" id="JAOUSF010000005">
    <property type="protein sequence ID" value="MCU9614660.1"/>
    <property type="molecule type" value="Genomic_DNA"/>
</dbReference>
<sequence length="253" mass="29782">MIPPNEIMTTWKKFNHFPMDTLTKAWFFQKGTEKKQRDVSLIKEHYQQYRITGNCFDLAIWLLDEFKKDGITAFPIGHHIGTDHAHVAVIALDEHGHRYLCDLGDQWINPILIDEDSNQFTNEKMAGYFPGALIQVKPERHSVTIHYHRPNNKTSSQNYLLDRMEINEFFQAAEHCQQVIRPKPLVECRLPLESEIAHWEFYDWDSFLSTTTGLIHEPKLDCIEDWATRINKKTGYDLAFLQDALSLYKFHQF</sequence>
<keyword evidence="2" id="KW-1185">Reference proteome</keyword>
<comment type="caution">
    <text evidence="1">The sequence shown here is derived from an EMBL/GenBank/DDBJ whole genome shotgun (WGS) entry which is preliminary data.</text>
</comment>
<name>A0AAE3IU39_9BACI</name>
<protein>
    <submittedName>
        <fullName evidence="1">Uncharacterized protein</fullName>
    </submittedName>
</protein>
<evidence type="ECO:0000313" key="2">
    <source>
        <dbReference type="Proteomes" id="UP001209318"/>
    </source>
</evidence>